<dbReference type="Pfam" id="PF00672">
    <property type="entry name" value="HAMP"/>
    <property type="match status" value="1"/>
</dbReference>
<accession>A0A7K0BMN0</accession>
<dbReference type="SUPFAM" id="SSF158472">
    <property type="entry name" value="HAMP domain-like"/>
    <property type="match status" value="1"/>
</dbReference>
<dbReference type="Pfam" id="PF02518">
    <property type="entry name" value="HATPase_c"/>
    <property type="match status" value="1"/>
</dbReference>
<dbReference type="SMART" id="SM00388">
    <property type="entry name" value="HisKA"/>
    <property type="match status" value="1"/>
</dbReference>
<comment type="subcellular location">
    <subcellularLocation>
        <location evidence="2">Cell membrane</location>
    </subcellularLocation>
</comment>
<organism evidence="14 15">
    <name type="scientific">Actinomadura macrotermitis</name>
    <dbReference type="NCBI Taxonomy" id="2585200"/>
    <lineage>
        <taxon>Bacteria</taxon>
        <taxon>Bacillati</taxon>
        <taxon>Actinomycetota</taxon>
        <taxon>Actinomycetes</taxon>
        <taxon>Streptosporangiales</taxon>
        <taxon>Thermomonosporaceae</taxon>
        <taxon>Actinomadura</taxon>
    </lineage>
</organism>
<dbReference type="InterPro" id="IPR003594">
    <property type="entry name" value="HATPase_dom"/>
</dbReference>
<gene>
    <name evidence="14" type="primary">sasA_1</name>
    <name evidence="14" type="ORF">ACRB68_01590</name>
</gene>
<evidence type="ECO:0000256" key="2">
    <source>
        <dbReference type="ARBA" id="ARBA00004236"/>
    </source>
</evidence>
<evidence type="ECO:0000259" key="13">
    <source>
        <dbReference type="PROSITE" id="PS50885"/>
    </source>
</evidence>
<feature type="domain" description="Histidine kinase" evidence="12">
    <location>
        <begin position="162"/>
        <end position="371"/>
    </location>
</feature>
<evidence type="ECO:0000256" key="7">
    <source>
        <dbReference type="ARBA" id="ARBA00022777"/>
    </source>
</evidence>
<evidence type="ECO:0000256" key="11">
    <source>
        <dbReference type="SAM" id="Phobius"/>
    </source>
</evidence>
<dbReference type="InterPro" id="IPR050428">
    <property type="entry name" value="TCS_sensor_his_kinase"/>
</dbReference>
<dbReference type="InterPro" id="IPR003661">
    <property type="entry name" value="HisK_dim/P_dom"/>
</dbReference>
<dbReference type="SMART" id="SM00387">
    <property type="entry name" value="HATPase_c"/>
    <property type="match status" value="1"/>
</dbReference>
<dbReference type="AlphaFoldDB" id="A0A7K0BMN0"/>
<dbReference type="Gene3D" id="3.30.565.10">
    <property type="entry name" value="Histidine kinase-like ATPase, C-terminal domain"/>
    <property type="match status" value="1"/>
</dbReference>
<reference evidence="14 15" key="1">
    <citation type="submission" date="2019-10" db="EMBL/GenBank/DDBJ databases">
        <title>Actinomadura rubteroloni sp. nov. and Actinomadura macrotermitis sp. nov., isolated from the gut of fungus growing-termite Macrotermes natalensis.</title>
        <authorList>
            <person name="Benndorf R."/>
            <person name="Martin K."/>
            <person name="Kuefner M."/>
            <person name="De Beer W."/>
            <person name="Kaster A.-K."/>
            <person name="Vollmers J."/>
            <person name="Poulsen M."/>
            <person name="Beemelmanns C."/>
        </authorList>
    </citation>
    <scope>NUCLEOTIDE SEQUENCE [LARGE SCALE GENOMIC DNA]</scope>
    <source>
        <strain evidence="14 15">RB68</strain>
    </source>
</reference>
<evidence type="ECO:0000256" key="4">
    <source>
        <dbReference type="ARBA" id="ARBA00022553"/>
    </source>
</evidence>
<evidence type="ECO:0000256" key="10">
    <source>
        <dbReference type="ARBA" id="ARBA00023136"/>
    </source>
</evidence>
<dbReference type="EC" id="2.7.13.3" evidence="3"/>
<keyword evidence="10 11" id="KW-0472">Membrane</keyword>
<comment type="catalytic activity">
    <reaction evidence="1">
        <text>ATP + protein L-histidine = ADP + protein N-phospho-L-histidine.</text>
        <dbReference type="EC" id="2.7.13.3"/>
    </reaction>
</comment>
<feature type="transmembrane region" description="Helical" evidence="11">
    <location>
        <begin position="12"/>
        <end position="32"/>
    </location>
</feature>
<dbReference type="Pfam" id="PF00512">
    <property type="entry name" value="HisKA"/>
    <property type="match status" value="1"/>
</dbReference>
<dbReference type="PROSITE" id="PS50885">
    <property type="entry name" value="HAMP"/>
    <property type="match status" value="1"/>
</dbReference>
<evidence type="ECO:0000256" key="9">
    <source>
        <dbReference type="ARBA" id="ARBA00023012"/>
    </source>
</evidence>
<keyword evidence="6 11" id="KW-0812">Transmembrane</keyword>
<dbReference type="GO" id="GO:0005886">
    <property type="term" value="C:plasma membrane"/>
    <property type="evidence" value="ECO:0007669"/>
    <property type="project" value="UniProtKB-SubCell"/>
</dbReference>
<dbReference type="RefSeq" id="WP_153530412.1">
    <property type="nucleotide sequence ID" value="NZ_WEGH01000001.1"/>
</dbReference>
<evidence type="ECO:0000259" key="12">
    <source>
        <dbReference type="PROSITE" id="PS50109"/>
    </source>
</evidence>
<sequence length="382" mass="41519">MNVTIRLRFALLYGGLFLVTGLALLALNYVLFRNYLRHNSAPTWFKPLLVGYNSEPFRRTVDRRAAEYQADALGSLLTQGTTALALVVIAAFGLAWLVAGRALRPVHQVTETARRVAHSSDLSERIAHHGPADDIKELADTFDGMLARLAHAFESQRRFVANASHELRTPLTINRTLIDVATRRADAGDDIKQLGAALLESNRDLEQLIEGLLTLADSEHSVLDKTPLDLADVTEHTLKQKSPEADEARVALHRTLPPAVAAADPVLLERLVQNLVENAIRHNRPGGELWVTTEATGDHVRFTIANTGPVVAAHETASLFEPFHRLATDRSGHGLGLSIVRAIAHAHDGTVRAEPKDGGGLTVTVGLPAAEAVLAPAHRRRS</sequence>
<dbReference type="InterPro" id="IPR005467">
    <property type="entry name" value="His_kinase_dom"/>
</dbReference>
<evidence type="ECO:0000313" key="14">
    <source>
        <dbReference type="EMBL" id="MQY02132.1"/>
    </source>
</evidence>
<comment type="caution">
    <text evidence="14">The sequence shown here is derived from an EMBL/GenBank/DDBJ whole genome shotgun (WGS) entry which is preliminary data.</text>
</comment>
<dbReference type="GO" id="GO:0000155">
    <property type="term" value="F:phosphorelay sensor kinase activity"/>
    <property type="evidence" value="ECO:0007669"/>
    <property type="project" value="InterPro"/>
</dbReference>
<evidence type="ECO:0000256" key="8">
    <source>
        <dbReference type="ARBA" id="ARBA00022989"/>
    </source>
</evidence>
<dbReference type="SUPFAM" id="SSF55874">
    <property type="entry name" value="ATPase domain of HSP90 chaperone/DNA topoisomerase II/histidine kinase"/>
    <property type="match status" value="1"/>
</dbReference>
<dbReference type="Gene3D" id="1.10.287.130">
    <property type="match status" value="1"/>
</dbReference>
<dbReference type="SMART" id="SM00304">
    <property type="entry name" value="HAMP"/>
    <property type="match status" value="1"/>
</dbReference>
<dbReference type="InterPro" id="IPR036890">
    <property type="entry name" value="HATPase_C_sf"/>
</dbReference>
<dbReference type="InterPro" id="IPR003660">
    <property type="entry name" value="HAMP_dom"/>
</dbReference>
<evidence type="ECO:0000256" key="3">
    <source>
        <dbReference type="ARBA" id="ARBA00012438"/>
    </source>
</evidence>
<dbReference type="PANTHER" id="PTHR45436">
    <property type="entry name" value="SENSOR HISTIDINE KINASE YKOH"/>
    <property type="match status" value="1"/>
</dbReference>
<dbReference type="OrthoDB" id="3224230at2"/>
<keyword evidence="15" id="KW-1185">Reference proteome</keyword>
<dbReference type="CDD" id="cd00082">
    <property type="entry name" value="HisKA"/>
    <property type="match status" value="1"/>
</dbReference>
<keyword evidence="7 14" id="KW-0418">Kinase</keyword>
<dbReference type="CDD" id="cd06225">
    <property type="entry name" value="HAMP"/>
    <property type="match status" value="1"/>
</dbReference>
<keyword evidence="8 11" id="KW-1133">Transmembrane helix</keyword>
<dbReference type="CDD" id="cd00075">
    <property type="entry name" value="HATPase"/>
    <property type="match status" value="1"/>
</dbReference>
<evidence type="ECO:0000256" key="1">
    <source>
        <dbReference type="ARBA" id="ARBA00000085"/>
    </source>
</evidence>
<dbReference type="InterPro" id="IPR036097">
    <property type="entry name" value="HisK_dim/P_sf"/>
</dbReference>
<proteinExistence type="predicted"/>
<keyword evidence="9" id="KW-0902">Two-component regulatory system</keyword>
<feature type="domain" description="HAMP" evidence="13">
    <location>
        <begin position="100"/>
        <end position="154"/>
    </location>
</feature>
<feature type="transmembrane region" description="Helical" evidence="11">
    <location>
        <begin position="76"/>
        <end position="99"/>
    </location>
</feature>
<dbReference type="SUPFAM" id="SSF47384">
    <property type="entry name" value="Homodimeric domain of signal transducing histidine kinase"/>
    <property type="match status" value="1"/>
</dbReference>
<protein>
    <recommendedName>
        <fullName evidence="3">histidine kinase</fullName>
        <ecNumber evidence="3">2.7.13.3</ecNumber>
    </recommendedName>
</protein>
<dbReference type="PRINTS" id="PR00344">
    <property type="entry name" value="BCTRLSENSOR"/>
</dbReference>
<evidence type="ECO:0000256" key="5">
    <source>
        <dbReference type="ARBA" id="ARBA00022679"/>
    </source>
</evidence>
<dbReference type="Gene3D" id="6.10.340.10">
    <property type="match status" value="1"/>
</dbReference>
<dbReference type="PROSITE" id="PS50109">
    <property type="entry name" value="HIS_KIN"/>
    <property type="match status" value="1"/>
</dbReference>
<dbReference type="Proteomes" id="UP000487268">
    <property type="component" value="Unassembled WGS sequence"/>
</dbReference>
<evidence type="ECO:0000313" key="15">
    <source>
        <dbReference type="Proteomes" id="UP000487268"/>
    </source>
</evidence>
<dbReference type="InterPro" id="IPR004358">
    <property type="entry name" value="Sig_transdc_His_kin-like_C"/>
</dbReference>
<dbReference type="EMBL" id="WEGH01000001">
    <property type="protein sequence ID" value="MQY02132.1"/>
    <property type="molecule type" value="Genomic_DNA"/>
</dbReference>
<keyword evidence="5 14" id="KW-0808">Transferase</keyword>
<evidence type="ECO:0000256" key="6">
    <source>
        <dbReference type="ARBA" id="ARBA00022692"/>
    </source>
</evidence>
<dbReference type="PANTHER" id="PTHR45436:SF5">
    <property type="entry name" value="SENSOR HISTIDINE KINASE TRCS"/>
    <property type="match status" value="1"/>
</dbReference>
<name>A0A7K0BMN0_9ACTN</name>
<keyword evidence="4" id="KW-0597">Phosphoprotein</keyword>